<feature type="compositionally biased region" description="Basic and acidic residues" evidence="11">
    <location>
        <begin position="206"/>
        <end position="222"/>
    </location>
</feature>
<dbReference type="EMBL" id="QZBN01000022">
    <property type="protein sequence ID" value="THZ53245.1"/>
    <property type="molecule type" value="Genomic_DNA"/>
</dbReference>
<dbReference type="InterPro" id="IPR015958">
    <property type="entry name" value="Trk1_fungi"/>
</dbReference>
<evidence type="ECO:0000256" key="4">
    <source>
        <dbReference type="ARBA" id="ARBA00022538"/>
    </source>
</evidence>
<keyword evidence="8 10" id="KW-0406">Ion transport</keyword>
<sequence>MERLKGTWAWVKDRLPNPMKRGKPHFNFITTHYTYMLGLTILGSIMIYPAGVTPYIDALFFAAGAATQSGLNTIDVNKMHTYQQVVLYFIACIANPIFINTCVVFIRLYWFEQRFDHIVKEARSNRRTRTRSRTVSESRPDADPGRVEMGVNGRKITVLHHTTKPNGMSARSANAKVNGMNEKERIEHLSGSVADPFGSTSESGESSEKRETEPTEDARDISDTDENVAPDVILTQEESEEDEEEDQREKEPEEKPADQTWLGRNPSLKREITFADQVKPSAHRRQASNLQSVPERPKPVRLETEHHIAFLERQRNIKDQGTLRIPNPREFDRGDKPHEVDSDEEGDALNRQMTRNTLPSSPRMRARTFSDAPSAEINGDDHPVRRGIIIDEPERPQRDRQQSQSSDTGRSPRFNIFGTLRNFRSRQHGESTTLGRSLSGFTNRTFSFTKSQDRDMADPMPYLSWQPTIGRNSQFVDLSEAQREELGGIEYRALKTLALVLVCYFIGFHLLGVIVFVPWILESRKYGEVVTSIGQNRTWWGIFTPASMFNDLGFTLTPDSMISFQSAVMPLLFGSFLIIIGNTGFPCMLRFVIWLSSKLVPRGSGIWEELRFLLDHPRRCFTLLFPSKANWWLFAVLVALNGVDLIFFIILDLNDETVTSLSPGFRVLNGWFQAASTRTAGFASVNLADLHPAIQVSYLIMMYISVFPVAISVRRTNVYEEKSLGIFAGEEEDDEENRSYVGQHLRRQLSFDLWYIFLGFFIITIVEGHRLEDTNAYAFTMFSVLFEIVSAYGTVGLSLGYPTINASFSAEFATLSKLIIIAMMIRGRHRGLPYALDRAILLPSENLNKNEEEGATVAREDSDEARPYSRSSSNRDSNVPPEASGASMDFSPTGLRHMRRGSQVSTRSAGTRTQPPTRRMSKIIMSGLSAGPTMGRKYD</sequence>
<dbReference type="Pfam" id="PF02386">
    <property type="entry name" value="TrkH"/>
    <property type="match status" value="1"/>
</dbReference>
<feature type="region of interest" description="Disordered" evidence="11">
    <location>
        <begin position="850"/>
        <end position="939"/>
    </location>
</feature>
<evidence type="ECO:0000256" key="11">
    <source>
        <dbReference type="SAM" id="MobiDB-lite"/>
    </source>
</evidence>
<keyword evidence="9 10" id="KW-0472">Membrane</keyword>
<feature type="region of interest" description="Disordered" evidence="11">
    <location>
        <begin position="187"/>
        <end position="415"/>
    </location>
</feature>
<dbReference type="Proteomes" id="UP000310121">
    <property type="component" value="Unassembled WGS sequence"/>
</dbReference>
<keyword evidence="5 10" id="KW-0812">Transmembrane</keyword>
<evidence type="ECO:0000256" key="6">
    <source>
        <dbReference type="ARBA" id="ARBA00022958"/>
    </source>
</evidence>
<evidence type="ECO:0000256" key="2">
    <source>
        <dbReference type="ARBA" id="ARBA00009137"/>
    </source>
</evidence>
<organism evidence="12 13">
    <name type="scientific">Aureobasidium pullulans</name>
    <name type="common">Black yeast</name>
    <name type="synonym">Pullularia pullulans</name>
    <dbReference type="NCBI Taxonomy" id="5580"/>
    <lineage>
        <taxon>Eukaryota</taxon>
        <taxon>Fungi</taxon>
        <taxon>Dikarya</taxon>
        <taxon>Ascomycota</taxon>
        <taxon>Pezizomycotina</taxon>
        <taxon>Dothideomycetes</taxon>
        <taxon>Dothideomycetidae</taxon>
        <taxon>Dothideales</taxon>
        <taxon>Saccotheciaceae</taxon>
        <taxon>Aureobasidium</taxon>
    </lineage>
</organism>
<feature type="transmembrane region" description="Helical" evidence="10">
    <location>
        <begin position="85"/>
        <end position="110"/>
    </location>
</feature>
<dbReference type="GO" id="GO:0005886">
    <property type="term" value="C:plasma membrane"/>
    <property type="evidence" value="ECO:0007669"/>
    <property type="project" value="InterPro"/>
</dbReference>
<comment type="caution">
    <text evidence="12">The sequence shown here is derived from an EMBL/GenBank/DDBJ whole genome shotgun (WGS) entry which is preliminary data.</text>
</comment>
<feature type="compositionally biased region" description="Polar residues" evidence="11">
    <location>
        <begin position="902"/>
        <end position="916"/>
    </location>
</feature>
<evidence type="ECO:0000256" key="8">
    <source>
        <dbReference type="ARBA" id="ARBA00023065"/>
    </source>
</evidence>
<comment type="subcellular location">
    <subcellularLocation>
        <location evidence="1">Membrane</location>
        <topology evidence="1">Multi-pass membrane protein</topology>
    </subcellularLocation>
</comment>
<dbReference type="GO" id="GO:1990573">
    <property type="term" value="P:potassium ion import across plasma membrane"/>
    <property type="evidence" value="ECO:0007669"/>
    <property type="project" value="TreeGrafter"/>
</dbReference>
<feature type="transmembrane region" description="Helical" evidence="10">
    <location>
        <begin position="497"/>
        <end position="521"/>
    </location>
</feature>
<comment type="similarity">
    <text evidence="2 10">Belongs to the TrkH potassium transport family.</text>
</comment>
<dbReference type="AlphaFoldDB" id="A0A4T0CBQ9"/>
<feature type="compositionally biased region" description="Basic and acidic residues" evidence="11">
    <location>
        <begin position="379"/>
        <end position="401"/>
    </location>
</feature>
<feature type="transmembrane region" description="Helical" evidence="10">
    <location>
        <begin position="571"/>
        <end position="593"/>
    </location>
</feature>
<feature type="compositionally biased region" description="Polar residues" evidence="11">
    <location>
        <begin position="351"/>
        <end position="360"/>
    </location>
</feature>
<dbReference type="InterPro" id="IPR004773">
    <property type="entry name" value="K/Na_transp_Trk1/HKT1"/>
</dbReference>
<feature type="compositionally biased region" description="Acidic residues" evidence="11">
    <location>
        <begin position="237"/>
        <end position="246"/>
    </location>
</feature>
<evidence type="ECO:0000256" key="1">
    <source>
        <dbReference type="ARBA" id="ARBA00004141"/>
    </source>
</evidence>
<evidence type="ECO:0000256" key="5">
    <source>
        <dbReference type="ARBA" id="ARBA00022692"/>
    </source>
</evidence>
<dbReference type="InterPro" id="IPR051143">
    <property type="entry name" value="TrkH_K-transport"/>
</dbReference>
<evidence type="ECO:0000256" key="7">
    <source>
        <dbReference type="ARBA" id="ARBA00022989"/>
    </source>
</evidence>
<proteinExistence type="inferred from homology"/>
<evidence type="ECO:0000313" key="12">
    <source>
        <dbReference type="EMBL" id="THZ53245.1"/>
    </source>
</evidence>
<feature type="transmembrane region" description="Helical" evidence="10">
    <location>
        <begin position="777"/>
        <end position="799"/>
    </location>
</feature>
<feature type="region of interest" description="Disordered" evidence="11">
    <location>
        <begin position="124"/>
        <end position="148"/>
    </location>
</feature>
<keyword evidence="7 10" id="KW-1133">Transmembrane helix</keyword>
<dbReference type="NCBIfam" id="TIGR00934">
    <property type="entry name" value="2a38euk"/>
    <property type="match status" value="1"/>
</dbReference>
<evidence type="ECO:0000256" key="10">
    <source>
        <dbReference type="PIRNR" id="PIRNR002450"/>
    </source>
</evidence>
<feature type="compositionally biased region" description="Basic and acidic residues" evidence="11">
    <location>
        <begin position="850"/>
        <end position="867"/>
    </location>
</feature>
<evidence type="ECO:0000313" key="13">
    <source>
        <dbReference type="Proteomes" id="UP000310121"/>
    </source>
</evidence>
<feature type="compositionally biased region" description="Basic and acidic residues" evidence="11">
    <location>
        <begin position="327"/>
        <end position="340"/>
    </location>
</feature>
<dbReference type="GO" id="GO:0140107">
    <property type="term" value="F:high-affinity potassium ion transmembrane transporter activity"/>
    <property type="evidence" value="ECO:0007669"/>
    <property type="project" value="TreeGrafter"/>
</dbReference>
<feature type="transmembrane region" description="Helical" evidence="10">
    <location>
        <begin position="631"/>
        <end position="651"/>
    </location>
</feature>
<evidence type="ECO:0000256" key="9">
    <source>
        <dbReference type="ARBA" id="ARBA00023136"/>
    </source>
</evidence>
<gene>
    <name evidence="12" type="ORF">D6C90_00667</name>
</gene>
<feature type="compositionally biased region" description="Basic and acidic residues" evidence="11">
    <location>
        <begin position="134"/>
        <end position="146"/>
    </location>
</feature>
<keyword evidence="3 10" id="KW-0813">Transport</keyword>
<dbReference type="PIRSF" id="PIRSF002450">
    <property type="entry name" value="K+_transpter_TRK"/>
    <property type="match status" value="1"/>
</dbReference>
<name>A0A4T0CBQ9_AURPU</name>
<feature type="transmembrane region" description="Helical" evidence="10">
    <location>
        <begin position="693"/>
        <end position="713"/>
    </location>
</feature>
<dbReference type="InterPro" id="IPR003445">
    <property type="entry name" value="Cat_transpt"/>
</dbReference>
<reference evidence="12 13" key="1">
    <citation type="submission" date="2018-10" db="EMBL/GenBank/DDBJ databases">
        <title>Fifty Aureobasidium pullulans genomes reveal a recombining polyextremotolerant generalist.</title>
        <authorList>
            <person name="Gostincar C."/>
            <person name="Turk M."/>
            <person name="Zajc J."/>
            <person name="Gunde-Cimerman N."/>
        </authorList>
    </citation>
    <scope>NUCLEOTIDE SEQUENCE [LARGE SCALE GENOMIC DNA]</scope>
    <source>
        <strain evidence="12 13">EXF-3844</strain>
    </source>
</reference>
<evidence type="ECO:0000256" key="3">
    <source>
        <dbReference type="ARBA" id="ARBA00022448"/>
    </source>
</evidence>
<protein>
    <recommendedName>
        <fullName evidence="10">Potassium transport protein</fullName>
    </recommendedName>
</protein>
<feature type="transmembrane region" description="Helical" evidence="10">
    <location>
        <begin position="753"/>
        <end position="771"/>
    </location>
</feature>
<feature type="transmembrane region" description="Helical" evidence="10">
    <location>
        <begin position="33"/>
        <end position="51"/>
    </location>
</feature>
<dbReference type="PANTHER" id="PTHR31064">
    <property type="entry name" value="POTASSIUM TRANSPORT PROTEIN DDB_G0292412-RELATED"/>
    <property type="match status" value="1"/>
</dbReference>
<dbReference type="GO" id="GO:0030007">
    <property type="term" value="P:intracellular potassium ion homeostasis"/>
    <property type="evidence" value="ECO:0007669"/>
    <property type="project" value="UniProtKB-UniRule"/>
</dbReference>
<accession>A0A4T0CBQ9</accession>
<dbReference type="PANTHER" id="PTHR31064:SF30">
    <property type="entry name" value="HIGH-AFFINITY POTASSIUM TRANSPORT PROTEIN-RELATED"/>
    <property type="match status" value="1"/>
</dbReference>
<feature type="compositionally biased region" description="Basic and acidic residues" evidence="11">
    <location>
        <begin position="247"/>
        <end position="257"/>
    </location>
</feature>
<keyword evidence="6 10" id="KW-0630">Potassium</keyword>
<keyword evidence="4 10" id="KW-0633">Potassium transport</keyword>
<feature type="compositionally biased region" description="Basic and acidic residues" evidence="11">
    <location>
        <begin position="295"/>
        <end position="318"/>
    </location>
</feature>